<keyword evidence="2" id="KW-1185">Reference proteome</keyword>
<feature type="non-terminal residue" evidence="1">
    <location>
        <position position="100"/>
    </location>
</feature>
<dbReference type="EMBL" id="VOAJ01024672">
    <property type="protein sequence ID" value="KAF0870632.1"/>
    <property type="molecule type" value="Genomic_DNA"/>
</dbReference>
<gene>
    <name evidence="1" type="ORF">FOF47_R05759</name>
</gene>
<accession>A0A6G1A5D3</accession>
<dbReference type="Proteomes" id="UP000475037">
    <property type="component" value="Unassembled WGS sequence"/>
</dbReference>
<organism evidence="1 2">
    <name type="scientific">Crocuta crocuta</name>
    <name type="common">Spotted hyena</name>
    <dbReference type="NCBI Taxonomy" id="9678"/>
    <lineage>
        <taxon>Eukaryota</taxon>
        <taxon>Metazoa</taxon>
        <taxon>Chordata</taxon>
        <taxon>Craniata</taxon>
        <taxon>Vertebrata</taxon>
        <taxon>Euteleostomi</taxon>
        <taxon>Mammalia</taxon>
        <taxon>Eutheria</taxon>
        <taxon>Laurasiatheria</taxon>
        <taxon>Carnivora</taxon>
        <taxon>Feliformia</taxon>
        <taxon>Hyaenidae</taxon>
        <taxon>Crocuta</taxon>
    </lineage>
</organism>
<dbReference type="AlphaFoldDB" id="A0A6G1A5D3"/>
<evidence type="ECO:0000313" key="1">
    <source>
        <dbReference type="EMBL" id="KAF0870632.1"/>
    </source>
</evidence>
<protein>
    <submittedName>
        <fullName evidence="1">LORF2 protein</fullName>
    </submittedName>
</protein>
<sequence>KTLLKGSKVDLNKWKDILCTWTGRLNIVEMTLIPKEIYTFNAIPIKIPKIFLHIQKKLILKFIWNFKGPRIAKTILKKNKVGRPTLPTFKTYHKTTVIKT</sequence>
<name>A0A6G1A5D3_CROCR</name>
<evidence type="ECO:0000313" key="2">
    <source>
        <dbReference type="Proteomes" id="UP000475037"/>
    </source>
</evidence>
<dbReference type="InterPro" id="IPR053179">
    <property type="entry name" value="LINE-1_ORF2_RT/EN"/>
</dbReference>
<proteinExistence type="predicted"/>
<reference evidence="1 2" key="1">
    <citation type="submission" date="2019-11" db="EMBL/GenBank/DDBJ databases">
        <authorList>
            <person name="Yang C."/>
            <person name="Li F."/>
        </authorList>
    </citation>
    <scope>NUCLEOTIDE SEQUENCE [LARGE SCALE GENOMIC DNA]</scope>
    <source>
        <strain evidence="1">KB4526</strain>
        <tissue evidence="1">Muscle</tissue>
    </source>
</reference>
<feature type="non-terminal residue" evidence="1">
    <location>
        <position position="1"/>
    </location>
</feature>
<dbReference type="PANTHER" id="PTHR25952">
    <property type="entry name" value="ENDO/EXONUCLEASE/PHOSPHATASE DOMAIN-CONTAINING PROTEIN"/>
    <property type="match status" value="1"/>
</dbReference>
<comment type="caution">
    <text evidence="1">The sequence shown here is derived from an EMBL/GenBank/DDBJ whole genome shotgun (WGS) entry which is preliminary data.</text>
</comment>
<dbReference type="PANTHER" id="PTHR25952:SF255">
    <property type="entry name" value="LINE-1 RETROTRANSPOSABLE ELEMENT ORF2 PROTEIN"/>
    <property type="match status" value="1"/>
</dbReference>